<dbReference type="InterPro" id="IPR013762">
    <property type="entry name" value="Integrase-like_cat_sf"/>
</dbReference>
<dbReference type="InterPro" id="IPR011010">
    <property type="entry name" value="DNA_brk_join_enz"/>
</dbReference>
<gene>
    <name evidence="3" type="ORF">OB236_38380</name>
</gene>
<dbReference type="PROSITE" id="PS51898">
    <property type="entry name" value="TYR_RECOMBINASE"/>
    <property type="match status" value="1"/>
</dbReference>
<dbReference type="InterPro" id="IPR050090">
    <property type="entry name" value="Tyrosine_recombinase_XerCD"/>
</dbReference>
<proteinExistence type="predicted"/>
<dbReference type="SUPFAM" id="SSF56349">
    <property type="entry name" value="DNA breaking-rejoining enzymes"/>
    <property type="match status" value="1"/>
</dbReference>
<dbReference type="Gene3D" id="1.10.443.10">
    <property type="entry name" value="Intergrase catalytic core"/>
    <property type="match status" value="1"/>
</dbReference>
<dbReference type="Pfam" id="PF00589">
    <property type="entry name" value="Phage_integrase"/>
    <property type="match status" value="1"/>
</dbReference>
<keyword evidence="4" id="KW-1185">Reference proteome</keyword>
<dbReference type="PANTHER" id="PTHR30349:SF82">
    <property type="entry name" value="INTEGRASE_RECOMBINASE YOEC-RELATED"/>
    <property type="match status" value="1"/>
</dbReference>
<dbReference type="InterPro" id="IPR002104">
    <property type="entry name" value="Integrase_catalytic"/>
</dbReference>
<sequence length="186" mass="21756">MKFVQPIRSQRKIDEIKQYLKDLNPRDYVLFMVGITTGFRIADILSLTVKDVRGTHIEVREGKTKKLNSVLIRENLRKALDDFIIGKQDHEYLFTGRSKKKKSGEAGEPICTSTAYKLLSRVGRQYGLKSIGTHSMRKSFGYHYYEETKHIALLMEIFNHSKEEITLRYIGQNQDSKDRGLRRWEL</sequence>
<accession>A0ABT2UWH1</accession>
<dbReference type="Proteomes" id="UP001652445">
    <property type="component" value="Unassembled WGS sequence"/>
</dbReference>
<dbReference type="EMBL" id="JAOQIO010000124">
    <property type="protein sequence ID" value="MCU6798009.1"/>
    <property type="molecule type" value="Genomic_DNA"/>
</dbReference>
<name>A0ABT2UWH1_9BACL</name>
<reference evidence="3 4" key="1">
    <citation type="submission" date="2022-09" db="EMBL/GenBank/DDBJ databases">
        <authorList>
            <person name="Han X.L."/>
            <person name="Wang Q."/>
            <person name="Lu T."/>
        </authorList>
    </citation>
    <scope>NUCLEOTIDE SEQUENCE [LARGE SCALE GENOMIC DNA]</scope>
    <source>
        <strain evidence="3 4">WQ 127069</strain>
    </source>
</reference>
<protein>
    <submittedName>
        <fullName evidence="3">Tyrosine-type recombinase/integrase</fullName>
    </submittedName>
</protein>
<evidence type="ECO:0000313" key="3">
    <source>
        <dbReference type="EMBL" id="MCU6798009.1"/>
    </source>
</evidence>
<keyword evidence="1" id="KW-0233">DNA recombination</keyword>
<dbReference type="PANTHER" id="PTHR30349">
    <property type="entry name" value="PHAGE INTEGRASE-RELATED"/>
    <property type="match status" value="1"/>
</dbReference>
<organism evidence="3 4">
    <name type="scientific">Paenibacillus baimaensis</name>
    <dbReference type="NCBI Taxonomy" id="2982185"/>
    <lineage>
        <taxon>Bacteria</taxon>
        <taxon>Bacillati</taxon>
        <taxon>Bacillota</taxon>
        <taxon>Bacilli</taxon>
        <taxon>Bacillales</taxon>
        <taxon>Paenibacillaceae</taxon>
        <taxon>Paenibacillus</taxon>
    </lineage>
</organism>
<feature type="domain" description="Tyr recombinase" evidence="2">
    <location>
        <begin position="1"/>
        <end position="185"/>
    </location>
</feature>
<comment type="caution">
    <text evidence="3">The sequence shown here is derived from an EMBL/GenBank/DDBJ whole genome shotgun (WGS) entry which is preliminary data.</text>
</comment>
<dbReference type="RefSeq" id="WP_262688690.1">
    <property type="nucleotide sequence ID" value="NZ_JAOQIO010000124.1"/>
</dbReference>
<evidence type="ECO:0000259" key="2">
    <source>
        <dbReference type="PROSITE" id="PS51898"/>
    </source>
</evidence>
<evidence type="ECO:0000256" key="1">
    <source>
        <dbReference type="ARBA" id="ARBA00023172"/>
    </source>
</evidence>
<evidence type="ECO:0000313" key="4">
    <source>
        <dbReference type="Proteomes" id="UP001652445"/>
    </source>
</evidence>